<dbReference type="AlphaFoldDB" id="M9M3M8"/>
<organism evidence="1 2">
    <name type="scientific">Paenibacillus popilliae ATCC 14706</name>
    <dbReference type="NCBI Taxonomy" id="1212764"/>
    <lineage>
        <taxon>Bacteria</taxon>
        <taxon>Bacillati</taxon>
        <taxon>Bacillota</taxon>
        <taxon>Bacilli</taxon>
        <taxon>Bacillales</taxon>
        <taxon>Paenibacillaceae</taxon>
        <taxon>Paenibacillus</taxon>
    </lineage>
</organism>
<evidence type="ECO:0000313" key="1">
    <source>
        <dbReference type="EMBL" id="GAC43624.1"/>
    </source>
</evidence>
<accession>M9M3M8</accession>
<reference evidence="1 2" key="1">
    <citation type="submission" date="2012-10" db="EMBL/GenBank/DDBJ databases">
        <title>Draft Genome Sequence of Paenibacillus popilliae ATCC 14706T.</title>
        <authorList>
            <person name="Iiyama K."/>
            <person name="Mori K."/>
            <person name="Mon H."/>
            <person name="Chieda Y."/>
            <person name="Lee J.M."/>
            <person name="Kusakabe T."/>
            <person name="Tashiro K."/>
            <person name="Asano S."/>
            <person name="Yasunaga-Aoki C."/>
            <person name="Shimizu S."/>
        </authorList>
    </citation>
    <scope>NUCLEOTIDE SEQUENCE [LARGE SCALE GENOMIC DNA]</scope>
    <source>
        <strain evidence="1 2">ATCC 14706</strain>
    </source>
</reference>
<dbReference type="InterPro" id="IPR037079">
    <property type="entry name" value="AF2212/PG0164-like_sf"/>
</dbReference>
<dbReference type="Gene3D" id="2.40.30.100">
    <property type="entry name" value="AF2212/PG0164-like"/>
    <property type="match status" value="1"/>
</dbReference>
<proteinExistence type="predicted"/>
<keyword evidence="2" id="KW-1185">Reference proteome</keyword>
<name>M9M3M8_PAEPP</name>
<dbReference type="Proteomes" id="UP000029453">
    <property type="component" value="Unassembled WGS sequence"/>
</dbReference>
<evidence type="ECO:0000313" key="2">
    <source>
        <dbReference type="Proteomes" id="UP000029453"/>
    </source>
</evidence>
<dbReference type="RefSeq" id="WP_006287313.1">
    <property type="nucleotide sequence ID" value="NZ_BALG01000228.1"/>
</dbReference>
<protein>
    <submittedName>
        <fullName evidence="1">Enoyl reductase</fullName>
    </submittedName>
</protein>
<comment type="caution">
    <text evidence="1">The sequence shown here is derived from an EMBL/GenBank/DDBJ whole genome shotgun (WGS) entry which is preliminary data.</text>
</comment>
<dbReference type="Pfam" id="PF08922">
    <property type="entry name" value="DUF1905"/>
    <property type="match status" value="1"/>
</dbReference>
<dbReference type="OrthoDB" id="9800461at2"/>
<dbReference type="EMBL" id="BALG01000228">
    <property type="protein sequence ID" value="GAC43624.1"/>
    <property type="molecule type" value="Genomic_DNA"/>
</dbReference>
<sequence length="105" mass="11563">MNEKIYEYDAAIQPADNGGAYVPFPYDVREEFGKGRVKVHATFDGEPYDGSIVNMGVKNADGSVCYVIGVLKDIRAKIGKQPGDSIHVTIREMNSQSQGKRPPCR</sequence>
<gene>
    <name evidence="1" type="ORF">PPOP_3023</name>
</gene>
<dbReference type="InterPro" id="IPR015018">
    <property type="entry name" value="DUF1905"/>
</dbReference>
<dbReference type="SUPFAM" id="SSF141694">
    <property type="entry name" value="AF2212/PG0164-like"/>
    <property type="match status" value="1"/>
</dbReference>